<name>A0ABR7MBA2_9BACT</name>
<dbReference type="Proteomes" id="UP000765802">
    <property type="component" value="Unassembled WGS sequence"/>
</dbReference>
<protein>
    <recommendedName>
        <fullName evidence="3">VWFA domain-containing protein</fullName>
    </recommendedName>
</protein>
<dbReference type="InterPro" id="IPR036465">
    <property type="entry name" value="vWFA_dom_sf"/>
</dbReference>
<keyword evidence="2" id="KW-1185">Reference proteome</keyword>
<evidence type="ECO:0000313" key="2">
    <source>
        <dbReference type="Proteomes" id="UP000765802"/>
    </source>
</evidence>
<organism evidence="1 2">
    <name type="scientific">Flavihumibacter stibioxidans</name>
    <dbReference type="NCBI Taxonomy" id="1834163"/>
    <lineage>
        <taxon>Bacteria</taxon>
        <taxon>Pseudomonadati</taxon>
        <taxon>Bacteroidota</taxon>
        <taxon>Chitinophagia</taxon>
        <taxon>Chitinophagales</taxon>
        <taxon>Chitinophagaceae</taxon>
        <taxon>Flavihumibacter</taxon>
    </lineage>
</organism>
<dbReference type="CDD" id="cd00198">
    <property type="entry name" value="vWFA"/>
    <property type="match status" value="1"/>
</dbReference>
<dbReference type="InterPro" id="IPR008912">
    <property type="entry name" value="Uncharacterised_CoxE"/>
</dbReference>
<dbReference type="SUPFAM" id="SSF53300">
    <property type="entry name" value="vWA-like"/>
    <property type="match status" value="1"/>
</dbReference>
<sequence length="379" mass="42973">MKQQAFETTSITQGIVAFAQFARSHGLNIGLTETQEALLAADTGLLTERKQYKNALKTIWCKSPGERRLFEKIFLLYWDTNPIDLPSQKNKTTVQGTVEKKTNASLVMLGMGAAGETETDSPQVSGANENERLKKTDLSRIGGTDAEKLEELSKKLFREMAMRMRRRMMDSKQSDRINLRRTIRKSISCGGEPIELFRRSQKPKKQRLIVLLDVSGSMDKYSHFLLRFICALRQHFRQLEAFTFSTRLLRVTKALQLNRLDSVLATISEQADNWSGGTRIGECLENFREKYGKQLLNGSPTLIVLSDGLDTGDPEHLAKTLRTIQMRTKRIIWLNPLKGMKGYEPTARGMKAALPSIDTFRPAHNLESLLELENILQHA</sequence>
<dbReference type="InterPro" id="IPR011195">
    <property type="entry name" value="UCP010256"/>
</dbReference>
<dbReference type="PANTHER" id="PTHR39338:SF6">
    <property type="entry name" value="BLL5662 PROTEIN"/>
    <property type="match status" value="1"/>
</dbReference>
<accession>A0ABR7MBA2</accession>
<dbReference type="PANTHER" id="PTHR39338">
    <property type="entry name" value="BLL5662 PROTEIN-RELATED"/>
    <property type="match status" value="1"/>
</dbReference>
<reference evidence="1 2" key="1">
    <citation type="submission" date="2016-07" db="EMBL/GenBank/DDBJ databases">
        <title>Genome analysis of Flavihumibacter stibioxidans YS-17.</title>
        <authorList>
            <person name="Shi K."/>
            <person name="Han Y."/>
            <person name="Wang G."/>
        </authorList>
    </citation>
    <scope>NUCLEOTIDE SEQUENCE [LARGE SCALE GENOMIC DNA]</scope>
    <source>
        <strain evidence="1 2">YS-17</strain>
    </source>
</reference>
<dbReference type="Gene3D" id="3.40.50.410">
    <property type="entry name" value="von Willebrand factor, type A domain"/>
    <property type="match status" value="1"/>
</dbReference>
<dbReference type="Pfam" id="PF05762">
    <property type="entry name" value="VWA_CoxE"/>
    <property type="match status" value="1"/>
</dbReference>
<dbReference type="RefSeq" id="WP_187257633.1">
    <property type="nucleotide sequence ID" value="NZ_JBHULF010000006.1"/>
</dbReference>
<evidence type="ECO:0008006" key="3">
    <source>
        <dbReference type="Google" id="ProtNLM"/>
    </source>
</evidence>
<proteinExistence type="predicted"/>
<evidence type="ECO:0000313" key="1">
    <source>
        <dbReference type="EMBL" id="MBC6492328.1"/>
    </source>
</evidence>
<dbReference type="PIRSF" id="PIRSF010256">
    <property type="entry name" value="CoxE_vWa"/>
    <property type="match status" value="1"/>
</dbReference>
<dbReference type="EMBL" id="MBUA01000027">
    <property type="protein sequence ID" value="MBC6492328.1"/>
    <property type="molecule type" value="Genomic_DNA"/>
</dbReference>
<comment type="caution">
    <text evidence="1">The sequence shown here is derived from an EMBL/GenBank/DDBJ whole genome shotgun (WGS) entry which is preliminary data.</text>
</comment>
<gene>
    <name evidence="1" type="ORF">BC349_14800</name>
</gene>